<sequence>MFCCVINNTKLKRMKVMRCKSAVFCLCFSLLAVSACQGEARNETLDDSPYHAFDEHEHQKGEGYGFINQQRYRNNPIARMVTRDDRPSRGMNGYADGSPLEMRSQEHTHPYLRKSFTDVPEHYKQPEDRRELPGSLETKVAHLIKETDPYAGIVIVETDTDLFIGLRSGKDQKDLTLIETSIKNQADKQTVHFIYSGKGQEKLAHIKKQMEKGRPEAMLLNELESLK</sequence>
<name>A0A1H9WE58_9BACI</name>
<keyword evidence="1" id="KW-0732">Signal</keyword>
<dbReference type="Proteomes" id="UP000198571">
    <property type="component" value="Unassembled WGS sequence"/>
</dbReference>
<evidence type="ECO:0008006" key="4">
    <source>
        <dbReference type="Google" id="ProtNLM"/>
    </source>
</evidence>
<dbReference type="EMBL" id="FOGT01000016">
    <property type="protein sequence ID" value="SES31977.1"/>
    <property type="molecule type" value="Genomic_DNA"/>
</dbReference>
<proteinExistence type="predicted"/>
<dbReference type="AlphaFoldDB" id="A0A1H9WE58"/>
<feature type="signal peptide" evidence="1">
    <location>
        <begin position="1"/>
        <end position="35"/>
    </location>
</feature>
<evidence type="ECO:0000313" key="2">
    <source>
        <dbReference type="EMBL" id="SES31977.1"/>
    </source>
</evidence>
<organism evidence="2 3">
    <name type="scientific">Salipaludibacillus aurantiacus</name>
    <dbReference type="NCBI Taxonomy" id="1601833"/>
    <lineage>
        <taxon>Bacteria</taxon>
        <taxon>Bacillati</taxon>
        <taxon>Bacillota</taxon>
        <taxon>Bacilli</taxon>
        <taxon>Bacillales</taxon>
        <taxon>Bacillaceae</taxon>
    </lineage>
</organism>
<evidence type="ECO:0000256" key="1">
    <source>
        <dbReference type="SAM" id="SignalP"/>
    </source>
</evidence>
<reference evidence="3" key="1">
    <citation type="submission" date="2016-10" db="EMBL/GenBank/DDBJ databases">
        <authorList>
            <person name="Varghese N."/>
            <person name="Submissions S."/>
        </authorList>
    </citation>
    <scope>NUCLEOTIDE SEQUENCE [LARGE SCALE GENOMIC DNA]</scope>
    <source>
        <strain evidence="3">S9</strain>
    </source>
</reference>
<feature type="chain" id="PRO_5039317171" description="Sporulation lipoprotein YhcN/YlaJ (Spore_YhcN_YlaJ)" evidence="1">
    <location>
        <begin position="36"/>
        <end position="227"/>
    </location>
</feature>
<accession>A0A1H9WE58</accession>
<keyword evidence="3" id="KW-1185">Reference proteome</keyword>
<protein>
    <recommendedName>
        <fullName evidence="4">Sporulation lipoprotein YhcN/YlaJ (Spore_YhcN_YlaJ)</fullName>
    </recommendedName>
</protein>
<evidence type="ECO:0000313" key="3">
    <source>
        <dbReference type="Proteomes" id="UP000198571"/>
    </source>
</evidence>
<gene>
    <name evidence="2" type="ORF">SAMN05518684_11652</name>
</gene>
<dbReference type="STRING" id="1601833.SAMN05518684_11652"/>